<dbReference type="Proteomes" id="UP000267524">
    <property type="component" value="Unassembled WGS sequence"/>
</dbReference>
<evidence type="ECO:0000313" key="4">
    <source>
        <dbReference type="Proteomes" id="UP000267524"/>
    </source>
</evidence>
<feature type="signal peptide" evidence="2">
    <location>
        <begin position="1"/>
        <end position="20"/>
    </location>
</feature>
<comment type="caution">
    <text evidence="3">The sequence shown here is derived from an EMBL/GenBank/DDBJ whole genome shotgun (WGS) entry which is preliminary data.</text>
</comment>
<feature type="chain" id="PRO_5018041591" evidence="2">
    <location>
        <begin position="21"/>
        <end position="806"/>
    </location>
</feature>
<sequence>MKKITLPLFMLIGALTQMFGQTYFTQDFSSSNTVSDYATGAANRFNSINISSGIAAANWSIDTGALKFDKLGLGRDGYLTKTNFATSANTTLLKFNYKLSAVVGLTSVASIYVGDNFTTTASVPTAANTYAQVNMYNLLLGTGLLIANQYVSISLYINRSATSIKYLGPNGVLQTLATGSYDIWANTSKGTSGSAVTSSIPLSDFKIVSSQNVIGSASFDDFSVSEIPHPSTVWNGSSWTTSPTTDYDATINGNYSGAGFTSSSLTINSNNTFSPSGATNTGNIVNNGNITLGSGQSVVQSAGSTYTGSGNITLNNGGAYTLGVGGTYSGSGNIIVNSGGAYNLGNNSNYAGSGSVTINDGGNFIQGTGSTYNGTGMFAVNKNNGAQVNKYVFWGVPITQRNVHTLYTGYTSQYAMTYNTATNYYNTLPNPTISSPGYGYSIKIPNGAAPINFTGEPNNGDINVPLTIASLNFNLVGNPYPSNVNLRSFYLANQSVIGSTLWFWDSSVNPVITQNGNTTQNHGYSTYNALSQTWVGAPTSSTPTNTTAKIGQGWMVKASSAGNVVFNNSMRESSTGASYNKMSLADDEGKYWLRLTTPYGTFNTQAIIYTQGASQAYDAYDSKALGVGADAFYSLVDNEKVIIQGRNGSFDIDDRISLGSKFREAGNFTISLEGTEGLFSNGQAIYLYDKKSGKYVDLHNESYTFLAEAGEEHDRFEIVYKPELFNKKEHLVEATNTEVKVYRVGDEFVVSSAKNIESVEVIDGSGRVVNQIRGTNKQEVRFGIASGVYLLKVKIDNQIITRKIVK</sequence>
<name>A0A3M7LFJ5_9FLAO</name>
<dbReference type="RefSeq" id="WP_122546124.1">
    <property type="nucleotide sequence ID" value="NZ_QWIV01000008.1"/>
</dbReference>
<keyword evidence="4" id="KW-1185">Reference proteome</keyword>
<evidence type="ECO:0000256" key="2">
    <source>
        <dbReference type="SAM" id="SignalP"/>
    </source>
</evidence>
<gene>
    <name evidence="3" type="ORF">D1632_04965</name>
</gene>
<dbReference type="AlphaFoldDB" id="A0A3M7LFJ5"/>
<dbReference type="EMBL" id="QWIV01000008">
    <property type="protein sequence ID" value="RMZ60292.1"/>
    <property type="molecule type" value="Genomic_DNA"/>
</dbReference>
<organism evidence="3 4">
    <name type="scientific">Chryseobacterium nematophagum</name>
    <dbReference type="NCBI Taxonomy" id="2305228"/>
    <lineage>
        <taxon>Bacteria</taxon>
        <taxon>Pseudomonadati</taxon>
        <taxon>Bacteroidota</taxon>
        <taxon>Flavobacteriia</taxon>
        <taxon>Flavobacteriales</taxon>
        <taxon>Weeksellaceae</taxon>
        <taxon>Chryseobacterium group</taxon>
        <taxon>Chryseobacterium</taxon>
    </lineage>
</organism>
<dbReference type="NCBIfam" id="TIGR04183">
    <property type="entry name" value="Por_Secre_tail"/>
    <property type="match status" value="1"/>
</dbReference>
<evidence type="ECO:0000256" key="1">
    <source>
        <dbReference type="ARBA" id="ARBA00022729"/>
    </source>
</evidence>
<protein>
    <submittedName>
        <fullName evidence="3">T9SS C-terminal target domain-containing protein</fullName>
    </submittedName>
</protein>
<proteinExistence type="predicted"/>
<accession>A0A3M7LFJ5</accession>
<dbReference type="InterPro" id="IPR026444">
    <property type="entry name" value="Secre_tail"/>
</dbReference>
<reference evidence="3 4" key="1">
    <citation type="submission" date="2018-08" db="EMBL/GenBank/DDBJ databases">
        <title>Chryseobacterium nematophagum: a novel matrix digesting pathogen of nematodes.</title>
        <authorList>
            <person name="Page A."/>
            <person name="Roberts M."/>
            <person name="Felix M.-A."/>
            <person name="Weir W."/>
        </authorList>
    </citation>
    <scope>NUCLEOTIDE SEQUENCE [LARGE SCALE GENOMIC DNA]</scope>
    <source>
        <strain evidence="3 4">JUb275</strain>
    </source>
</reference>
<keyword evidence="1 2" id="KW-0732">Signal</keyword>
<evidence type="ECO:0000313" key="3">
    <source>
        <dbReference type="EMBL" id="RMZ60292.1"/>
    </source>
</evidence>